<comment type="similarity">
    <text evidence="1">Belongs to the short-chain dehydrogenases/reductases (SDR) family.</text>
</comment>
<dbReference type="GO" id="GO:0016020">
    <property type="term" value="C:membrane"/>
    <property type="evidence" value="ECO:0007669"/>
    <property type="project" value="TreeGrafter"/>
</dbReference>
<protein>
    <submittedName>
        <fullName evidence="3">Unannotated protein</fullName>
    </submittedName>
</protein>
<keyword evidence="2" id="KW-0560">Oxidoreductase</keyword>
<dbReference type="InterPro" id="IPR002347">
    <property type="entry name" value="SDR_fam"/>
</dbReference>
<dbReference type="EMBL" id="CAEZUK010000057">
    <property type="protein sequence ID" value="CAB4597192.1"/>
    <property type="molecule type" value="Genomic_DNA"/>
</dbReference>
<organism evidence="3">
    <name type="scientific">freshwater metagenome</name>
    <dbReference type="NCBI Taxonomy" id="449393"/>
    <lineage>
        <taxon>unclassified sequences</taxon>
        <taxon>metagenomes</taxon>
        <taxon>ecological metagenomes</taxon>
    </lineage>
</organism>
<proteinExistence type="inferred from homology"/>
<accession>A0A6J6G727</accession>
<dbReference type="CDD" id="cd05233">
    <property type="entry name" value="SDR_c"/>
    <property type="match status" value="1"/>
</dbReference>
<dbReference type="GO" id="GO:0016491">
    <property type="term" value="F:oxidoreductase activity"/>
    <property type="evidence" value="ECO:0007669"/>
    <property type="project" value="UniProtKB-KW"/>
</dbReference>
<dbReference type="Pfam" id="PF00106">
    <property type="entry name" value="adh_short"/>
    <property type="match status" value="2"/>
</dbReference>
<dbReference type="PRINTS" id="PR00081">
    <property type="entry name" value="GDHRDH"/>
</dbReference>
<dbReference type="PROSITE" id="PS00061">
    <property type="entry name" value="ADH_SHORT"/>
    <property type="match status" value="1"/>
</dbReference>
<reference evidence="3" key="1">
    <citation type="submission" date="2020-05" db="EMBL/GenBank/DDBJ databases">
        <authorList>
            <person name="Chiriac C."/>
            <person name="Salcher M."/>
            <person name="Ghai R."/>
            <person name="Kavagutti S V."/>
        </authorList>
    </citation>
    <scope>NUCLEOTIDE SEQUENCE</scope>
</reference>
<dbReference type="InterPro" id="IPR036291">
    <property type="entry name" value="NAD(P)-bd_dom_sf"/>
</dbReference>
<dbReference type="AlphaFoldDB" id="A0A6J6G727"/>
<dbReference type="PANTHER" id="PTHR44196">
    <property type="entry name" value="DEHYDROGENASE/REDUCTASE SDR FAMILY MEMBER 7B"/>
    <property type="match status" value="1"/>
</dbReference>
<dbReference type="InterPro" id="IPR020904">
    <property type="entry name" value="Sc_DH/Rdtase_CS"/>
</dbReference>
<evidence type="ECO:0000256" key="2">
    <source>
        <dbReference type="ARBA" id="ARBA00023002"/>
    </source>
</evidence>
<dbReference type="Gene3D" id="3.40.50.720">
    <property type="entry name" value="NAD(P)-binding Rossmann-like Domain"/>
    <property type="match status" value="1"/>
</dbReference>
<gene>
    <name evidence="3" type="ORF">UFOPK1820_00493</name>
</gene>
<evidence type="ECO:0000256" key="1">
    <source>
        <dbReference type="ARBA" id="ARBA00006484"/>
    </source>
</evidence>
<evidence type="ECO:0000313" key="3">
    <source>
        <dbReference type="EMBL" id="CAB4597192.1"/>
    </source>
</evidence>
<name>A0A6J6G727_9ZZZZ</name>
<dbReference type="SUPFAM" id="SSF51735">
    <property type="entry name" value="NAD(P)-binding Rossmann-fold domains"/>
    <property type="match status" value="1"/>
</dbReference>
<sequence length="281" mass="29213">MVEAQAISKQRVVMVTGASRGIGKAVAMSLAEQGHHLILTARSLEGGATFSGTTVDDPLAGQGLSGSVSEVALQCRSMGVRAIAVALDLTDEQSITTAAEIALAEFGSVDTLISNAIYQGPGVNDFFADVPMDLLRQVIESDAVAPLILLKAFLPGMLTSGRGVFIHLTSGAATLAPRKPAGQGGWGIAYAMAKGAAHRIAGVLHVEHGAQGLRAYSLNPGHVTTEVMHMRAQREDRTVTGEGPEDVAIAVTWLVAGDPAACQLSGQEVVSRDVIQRLRNS</sequence>
<dbReference type="PANTHER" id="PTHR44196:SF1">
    <property type="entry name" value="DEHYDROGENASE_REDUCTASE SDR FAMILY MEMBER 7B"/>
    <property type="match status" value="1"/>
</dbReference>